<feature type="compositionally biased region" description="Basic and acidic residues" evidence="1">
    <location>
        <begin position="237"/>
        <end position="257"/>
    </location>
</feature>
<feature type="compositionally biased region" description="Basic residues" evidence="1">
    <location>
        <begin position="350"/>
        <end position="360"/>
    </location>
</feature>
<organism evidence="2 3">
    <name type="scientific">Kluyveromyces dobzhanskii CBS 2104</name>
    <dbReference type="NCBI Taxonomy" id="1427455"/>
    <lineage>
        <taxon>Eukaryota</taxon>
        <taxon>Fungi</taxon>
        <taxon>Dikarya</taxon>
        <taxon>Ascomycota</taxon>
        <taxon>Saccharomycotina</taxon>
        <taxon>Saccharomycetes</taxon>
        <taxon>Saccharomycetales</taxon>
        <taxon>Saccharomycetaceae</taxon>
        <taxon>Kluyveromyces</taxon>
    </lineage>
</organism>
<feature type="compositionally biased region" description="Low complexity" evidence="1">
    <location>
        <begin position="370"/>
        <end position="380"/>
    </location>
</feature>
<feature type="region of interest" description="Disordered" evidence="1">
    <location>
        <begin position="296"/>
        <end position="461"/>
    </location>
</feature>
<dbReference type="AlphaFoldDB" id="A0A0A8L8H1"/>
<evidence type="ECO:0000313" key="2">
    <source>
        <dbReference type="EMBL" id="CDO94551.1"/>
    </source>
</evidence>
<comment type="caution">
    <text evidence="2">The sequence shown here is derived from an EMBL/GenBank/DDBJ whole genome shotgun (WGS) entry which is preliminary data.</text>
</comment>
<feature type="compositionally biased region" description="Basic residues" evidence="1">
    <location>
        <begin position="301"/>
        <end position="313"/>
    </location>
</feature>
<keyword evidence="3" id="KW-1185">Reference proteome</keyword>
<feature type="compositionally biased region" description="Basic residues" evidence="1">
    <location>
        <begin position="397"/>
        <end position="408"/>
    </location>
</feature>
<gene>
    <name evidence="2" type="ORF">KLDO_g2813</name>
</gene>
<feature type="region of interest" description="Disordered" evidence="1">
    <location>
        <begin position="83"/>
        <end position="138"/>
    </location>
</feature>
<feature type="compositionally biased region" description="Basic residues" evidence="1">
    <location>
        <begin position="107"/>
        <end position="116"/>
    </location>
</feature>
<feature type="compositionally biased region" description="Basic and acidic residues" evidence="1">
    <location>
        <begin position="327"/>
        <end position="336"/>
    </location>
</feature>
<evidence type="ECO:0000313" key="3">
    <source>
        <dbReference type="Proteomes" id="UP000031516"/>
    </source>
</evidence>
<reference evidence="2 3" key="1">
    <citation type="submission" date="2014-03" db="EMBL/GenBank/DDBJ databases">
        <title>The genome of Kluyveromyces dobzhanskii.</title>
        <authorList>
            <person name="Nystedt B."/>
            <person name="Astrom S."/>
        </authorList>
    </citation>
    <scope>NUCLEOTIDE SEQUENCE [LARGE SCALE GENOMIC DNA]</scope>
    <source>
        <strain evidence="2 3">CBS 2104</strain>
    </source>
</reference>
<protein>
    <submittedName>
        <fullName evidence="2">WGS project CCBQ000000000 data, contig 00017</fullName>
    </submittedName>
</protein>
<feature type="compositionally biased region" description="Polar residues" evidence="1">
    <location>
        <begin position="219"/>
        <end position="231"/>
    </location>
</feature>
<feature type="region of interest" description="Disordered" evidence="1">
    <location>
        <begin position="36"/>
        <end position="64"/>
    </location>
</feature>
<sequence>MYTFTESSLLDFLLEESTVFDASSFEDIPPCLTHLSDSSKNGIKNVSAKTKSVPRKTKLTSSTSSLELGELWEDDIAQLLESSLATGEKKPRGKVVPEKDLKGGSKSNKKTKSRVKSKPDRKQQKDEPNSGVKSHKLEKIKELETGVFTSSTIAESHYTKIADSLAGDENLQDSTDLIKSRKTTKKEKRRETSGKRSTEADLTQYDLADSTESSHAKSNRGSQTGIQNETMKNLIKKAVEAHTDEEAQRSVNRENKHLSNKDLRVPIFDNTDDSIFAETFGTEMTDSLDLGKVLKESSNLSKRKNAKKEKKARSPNPEEQNTPKAADGNKRMKDLIAKALQQQNDELARRQRNSNRKTKTKHSDHNGKNSSSDTDFFSDSVPNASLAPSPSRSTTHSPKRNSKFKAQSKPKIEANAKPGLRTEDGAKIHASAEVLVDSKVTAKPRRRTRNRNKGSKISDKN</sequence>
<feature type="region of interest" description="Disordered" evidence="1">
    <location>
        <begin position="176"/>
        <end position="257"/>
    </location>
</feature>
<feature type="compositionally biased region" description="Polar residues" evidence="1">
    <location>
        <begin position="36"/>
        <end position="50"/>
    </location>
</feature>
<feature type="compositionally biased region" description="Basic residues" evidence="1">
    <location>
        <begin position="442"/>
        <end position="454"/>
    </location>
</feature>
<feature type="compositionally biased region" description="Basic and acidic residues" evidence="1">
    <location>
        <begin position="410"/>
        <end position="427"/>
    </location>
</feature>
<evidence type="ECO:0000256" key="1">
    <source>
        <dbReference type="SAM" id="MobiDB-lite"/>
    </source>
</evidence>
<dbReference type="EMBL" id="CCBQ010000038">
    <property type="protein sequence ID" value="CDO94551.1"/>
    <property type="molecule type" value="Genomic_DNA"/>
</dbReference>
<proteinExistence type="predicted"/>
<dbReference type="Proteomes" id="UP000031516">
    <property type="component" value="Unassembled WGS sequence"/>
</dbReference>
<feature type="compositionally biased region" description="Polar residues" evidence="1">
    <location>
        <begin position="381"/>
        <end position="396"/>
    </location>
</feature>
<feature type="compositionally biased region" description="Basic and acidic residues" evidence="1">
    <location>
        <begin position="87"/>
        <end position="103"/>
    </location>
</feature>
<accession>A0A0A8L8H1</accession>
<feature type="compositionally biased region" description="Basic and acidic residues" evidence="1">
    <location>
        <begin position="189"/>
        <end position="199"/>
    </location>
</feature>
<feature type="compositionally biased region" description="Basic and acidic residues" evidence="1">
    <location>
        <begin position="117"/>
        <end position="128"/>
    </location>
</feature>
<name>A0A0A8L8H1_9SACH</name>